<gene>
    <name evidence="1" type="ORF">PG996_006346</name>
</gene>
<protein>
    <submittedName>
        <fullName evidence="1">Uncharacterized protein</fullName>
    </submittedName>
</protein>
<keyword evidence="2" id="KW-1185">Reference proteome</keyword>
<proteinExistence type="predicted"/>
<comment type="caution">
    <text evidence="1">The sequence shown here is derived from an EMBL/GenBank/DDBJ whole genome shotgun (WGS) entry which is preliminary data.</text>
</comment>
<accession>A0ABR1VP66</accession>
<evidence type="ECO:0000313" key="1">
    <source>
        <dbReference type="EMBL" id="KAK8072998.1"/>
    </source>
</evidence>
<sequence length="59" mass="6234">MDNGREIALLQRVSPPPQVASPALEAVESRWAGTRPVTPSLSKLDSYQVSLAFLAGALA</sequence>
<reference evidence="1 2" key="1">
    <citation type="submission" date="2023-01" db="EMBL/GenBank/DDBJ databases">
        <title>Analysis of 21 Apiospora genomes using comparative genomics revels a genus with tremendous synthesis potential of carbohydrate active enzymes and secondary metabolites.</title>
        <authorList>
            <person name="Sorensen T."/>
        </authorList>
    </citation>
    <scope>NUCLEOTIDE SEQUENCE [LARGE SCALE GENOMIC DNA]</scope>
    <source>
        <strain evidence="1 2">CBS 83171</strain>
    </source>
</reference>
<name>A0ABR1VP66_9PEZI</name>
<organism evidence="1 2">
    <name type="scientific">Apiospora saccharicola</name>
    <dbReference type="NCBI Taxonomy" id="335842"/>
    <lineage>
        <taxon>Eukaryota</taxon>
        <taxon>Fungi</taxon>
        <taxon>Dikarya</taxon>
        <taxon>Ascomycota</taxon>
        <taxon>Pezizomycotina</taxon>
        <taxon>Sordariomycetes</taxon>
        <taxon>Xylariomycetidae</taxon>
        <taxon>Amphisphaeriales</taxon>
        <taxon>Apiosporaceae</taxon>
        <taxon>Apiospora</taxon>
    </lineage>
</organism>
<evidence type="ECO:0000313" key="2">
    <source>
        <dbReference type="Proteomes" id="UP001446871"/>
    </source>
</evidence>
<dbReference type="Proteomes" id="UP001446871">
    <property type="component" value="Unassembled WGS sequence"/>
</dbReference>
<dbReference type="EMBL" id="JAQQWM010000003">
    <property type="protein sequence ID" value="KAK8072998.1"/>
    <property type="molecule type" value="Genomic_DNA"/>
</dbReference>